<comment type="subunit">
    <text evidence="4">Monomer. Interacts with the flagellar basal bodies.</text>
</comment>
<dbReference type="GO" id="GO:0071973">
    <property type="term" value="P:bacterial-type flagellum-dependent cell motility"/>
    <property type="evidence" value="ECO:0007669"/>
    <property type="project" value="UniProtKB-UniRule"/>
</dbReference>
<name>A0A919F4Q6_9XANT</name>
<keyword evidence="8" id="KW-0969">Cilium</keyword>
<reference evidence="8" key="2">
    <citation type="submission" date="2020-09" db="EMBL/GenBank/DDBJ databases">
        <authorList>
            <person name="Sun Q."/>
            <person name="Ohkuma M."/>
        </authorList>
    </citation>
    <scope>NUCLEOTIDE SEQUENCE</scope>
    <source>
        <strain evidence="8">JCM 13306</strain>
    </source>
</reference>
<keyword evidence="3 4" id="KW-0975">Bacterial flagellum</keyword>
<dbReference type="InterPro" id="IPR023787">
    <property type="entry name" value="T3SS_YcgR"/>
</dbReference>
<dbReference type="AlphaFoldDB" id="A0A919F4Q6"/>
<feature type="domain" description="Type III secretion system flagellar brake protein YcgR PilZN" evidence="7">
    <location>
        <begin position="24"/>
        <end position="131"/>
    </location>
</feature>
<dbReference type="InterPro" id="IPR009926">
    <property type="entry name" value="T3SS_YcgR_PilZN"/>
</dbReference>
<organism evidence="8 9">
    <name type="scientific">Xanthomonas boreopolis</name>
    <dbReference type="NCBI Taxonomy" id="86183"/>
    <lineage>
        <taxon>Bacteria</taxon>
        <taxon>Pseudomonadati</taxon>
        <taxon>Pseudomonadota</taxon>
        <taxon>Gammaproteobacteria</taxon>
        <taxon>Lysobacterales</taxon>
        <taxon>Lysobacteraceae</taxon>
        <taxon>Xanthomonas</taxon>
    </lineage>
</organism>
<dbReference type="EMBL" id="BNBA01000001">
    <property type="protein sequence ID" value="GHH46189.1"/>
    <property type="molecule type" value="Genomic_DNA"/>
</dbReference>
<dbReference type="Pfam" id="PF07238">
    <property type="entry name" value="PilZ"/>
    <property type="match status" value="1"/>
</dbReference>
<feature type="region of interest" description="Disordered" evidence="5">
    <location>
        <begin position="1"/>
        <end position="20"/>
    </location>
</feature>
<comment type="caution">
    <text evidence="8">The sequence shown here is derived from an EMBL/GenBank/DDBJ whole genome shotgun (WGS) entry which is preliminary data.</text>
</comment>
<dbReference type="Proteomes" id="UP000623958">
    <property type="component" value="Unassembled WGS sequence"/>
</dbReference>
<dbReference type="GO" id="GO:0009425">
    <property type="term" value="C:bacterial-type flagellum basal body"/>
    <property type="evidence" value="ECO:0007669"/>
    <property type="project" value="UniProtKB-SubCell"/>
</dbReference>
<comment type="similarity">
    <text evidence="4">Belongs to the YcgR family.</text>
</comment>
<gene>
    <name evidence="4 8" type="primary">ycgR</name>
    <name evidence="8" type="ORF">GCM10009090_00900</name>
</gene>
<keyword evidence="8" id="KW-0966">Cell projection</keyword>
<evidence type="ECO:0000256" key="4">
    <source>
        <dbReference type="HAMAP-Rule" id="MF_01457"/>
    </source>
</evidence>
<evidence type="ECO:0000256" key="5">
    <source>
        <dbReference type="SAM" id="MobiDB-lite"/>
    </source>
</evidence>
<evidence type="ECO:0000313" key="9">
    <source>
        <dbReference type="Proteomes" id="UP000623958"/>
    </source>
</evidence>
<dbReference type="GO" id="GO:0071945">
    <property type="term" value="P:regulation of bacterial-type flagellum-dependent cell motility by regulation of motor speed"/>
    <property type="evidence" value="ECO:0007669"/>
    <property type="project" value="UniProtKB-UniRule"/>
</dbReference>
<keyword evidence="1 4" id="KW-0973">c-di-GMP</keyword>
<comment type="subcellular location">
    <subcellularLocation>
        <location evidence="4">Bacterial flagellum basal body</location>
    </subcellularLocation>
</comment>
<evidence type="ECO:0000259" key="6">
    <source>
        <dbReference type="Pfam" id="PF07238"/>
    </source>
</evidence>
<keyword evidence="9" id="KW-1185">Reference proteome</keyword>
<accession>A0A919F4Q6</accession>
<dbReference type="Gene3D" id="2.40.10.220">
    <property type="entry name" value="predicted glycosyltransferase like domains"/>
    <property type="match status" value="1"/>
</dbReference>
<evidence type="ECO:0000256" key="1">
    <source>
        <dbReference type="ARBA" id="ARBA00022636"/>
    </source>
</evidence>
<evidence type="ECO:0000256" key="3">
    <source>
        <dbReference type="ARBA" id="ARBA00023143"/>
    </source>
</evidence>
<evidence type="ECO:0000313" key="8">
    <source>
        <dbReference type="EMBL" id="GHH46189.1"/>
    </source>
</evidence>
<dbReference type="Gene3D" id="2.30.110.10">
    <property type="entry name" value="Electron Transport, Fmn-binding Protein, Chain A"/>
    <property type="match status" value="1"/>
</dbReference>
<dbReference type="InterPro" id="IPR012349">
    <property type="entry name" value="Split_barrel_FMN-bd"/>
</dbReference>
<keyword evidence="2 4" id="KW-0547">Nucleotide-binding</keyword>
<dbReference type="Pfam" id="PF07317">
    <property type="entry name" value="PilZN"/>
    <property type="match status" value="1"/>
</dbReference>
<protein>
    <recommendedName>
        <fullName evidence="4">Flagellar brake protein YcgR</fullName>
    </recommendedName>
    <alternativeName>
        <fullName evidence="4">Cyclic di-GMP binding protein YcgR</fullName>
    </alternativeName>
</protein>
<evidence type="ECO:0000259" key="7">
    <source>
        <dbReference type="Pfam" id="PF07317"/>
    </source>
</evidence>
<evidence type="ECO:0000256" key="2">
    <source>
        <dbReference type="ARBA" id="ARBA00022741"/>
    </source>
</evidence>
<reference evidence="8" key="1">
    <citation type="journal article" date="2014" name="Int. J. Syst. Evol. Microbiol.">
        <title>Complete genome sequence of Corynebacterium casei LMG S-19264T (=DSM 44701T), isolated from a smear-ripened cheese.</title>
        <authorList>
            <consortium name="US DOE Joint Genome Institute (JGI-PGF)"/>
            <person name="Walter F."/>
            <person name="Albersmeier A."/>
            <person name="Kalinowski J."/>
            <person name="Ruckert C."/>
        </authorList>
    </citation>
    <scope>NUCLEOTIDE SEQUENCE</scope>
    <source>
        <strain evidence="8">JCM 13306</strain>
    </source>
</reference>
<dbReference type="RefSeq" id="WP_140721547.1">
    <property type="nucleotide sequence ID" value="NZ_BNBA01000001.1"/>
</dbReference>
<dbReference type="HAMAP" id="MF_01457">
    <property type="entry name" value="YcgR"/>
    <property type="match status" value="1"/>
</dbReference>
<proteinExistence type="inferred from homology"/>
<dbReference type="InterPro" id="IPR009875">
    <property type="entry name" value="PilZ_domain"/>
</dbReference>
<sequence length="264" mass="29451">MAEGNASEAPGDAPGEGAEGDEKYLVRNPRQIRGLLQSLVQQRSLITAHVGGRDLFFPTAVLDVEDAGDQAWLILDGSPQEASNRAAAEAGYLLCFAQLERVRVRFRVAGHRRIERDAHVAFRAPLPDAFYYLQRREHYRLETPVTESPSCLLRFEHESGRRIELDLRVIDISGGGLAVALAPGMPLPELHRTCRDCVLKLPDQDPIALPLTACNQFRQTLPNGQESIRMGLQFTDLPRGAGEAIQRYIFRVDRQRNARKSGVF</sequence>
<feature type="compositionally biased region" description="Low complexity" evidence="5">
    <location>
        <begin position="1"/>
        <end position="16"/>
    </location>
</feature>
<feature type="domain" description="PilZ" evidence="6">
    <location>
        <begin position="134"/>
        <end position="251"/>
    </location>
</feature>
<keyword evidence="8" id="KW-0282">Flagellum</keyword>
<dbReference type="GO" id="GO:0035438">
    <property type="term" value="F:cyclic-di-GMP binding"/>
    <property type="evidence" value="ECO:0007669"/>
    <property type="project" value="UniProtKB-UniRule"/>
</dbReference>
<comment type="function">
    <text evidence="4">Acts as a flagellar brake, regulating swimming and swarming in a bis-(3'-5') cyclic diguanylic acid (c-di-GMP)-dependent manner. Binds 1 c-di-GMP dimer per subunit. Increasing levels of c-di-GMP lead to decreased motility.</text>
</comment>